<evidence type="ECO:0000259" key="2">
    <source>
        <dbReference type="PROSITE" id="PS51819"/>
    </source>
</evidence>
<evidence type="ECO:0000313" key="4">
    <source>
        <dbReference type="Proteomes" id="UP000295447"/>
    </source>
</evidence>
<keyword evidence="3" id="KW-0456">Lyase</keyword>
<evidence type="ECO:0000259" key="1">
    <source>
        <dbReference type="PROSITE" id="PS50071"/>
    </source>
</evidence>
<organism evidence="3 4">
    <name type="scientific">Kribbella kalugense</name>
    <dbReference type="NCBI Taxonomy" id="2512221"/>
    <lineage>
        <taxon>Bacteria</taxon>
        <taxon>Bacillati</taxon>
        <taxon>Actinomycetota</taxon>
        <taxon>Actinomycetes</taxon>
        <taxon>Propionibacteriales</taxon>
        <taxon>Kribbellaceae</taxon>
        <taxon>Kribbella</taxon>
    </lineage>
</organism>
<name>A0A4R8A3I6_9ACTN</name>
<dbReference type="Gene3D" id="3.10.180.10">
    <property type="entry name" value="2,3-Dihydroxybiphenyl 1,2-Dioxygenase, domain 1"/>
    <property type="match status" value="1"/>
</dbReference>
<dbReference type="RefSeq" id="WP_134119398.1">
    <property type="nucleotide sequence ID" value="NZ_SODF01000001.1"/>
</dbReference>
<dbReference type="PROSITE" id="PS50071">
    <property type="entry name" value="HOMEOBOX_2"/>
    <property type="match status" value="1"/>
</dbReference>
<dbReference type="GO" id="GO:0051213">
    <property type="term" value="F:dioxygenase activity"/>
    <property type="evidence" value="ECO:0007669"/>
    <property type="project" value="UniProtKB-KW"/>
</dbReference>
<dbReference type="GO" id="GO:0003677">
    <property type="term" value="F:DNA binding"/>
    <property type="evidence" value="ECO:0007669"/>
    <property type="project" value="InterPro"/>
</dbReference>
<dbReference type="SUPFAM" id="SSF54593">
    <property type="entry name" value="Glyoxalase/Bleomycin resistance protein/Dihydroxybiphenyl dioxygenase"/>
    <property type="match status" value="1"/>
</dbReference>
<keyword evidence="4" id="KW-1185">Reference proteome</keyword>
<keyword evidence="3" id="KW-0560">Oxidoreductase</keyword>
<gene>
    <name evidence="3" type="ORF">EV650_3069</name>
</gene>
<dbReference type="Proteomes" id="UP000295447">
    <property type="component" value="Unassembled WGS sequence"/>
</dbReference>
<dbReference type="PROSITE" id="PS51819">
    <property type="entry name" value="VOC"/>
    <property type="match status" value="1"/>
</dbReference>
<keyword evidence="3" id="KW-0223">Dioxygenase</keyword>
<reference evidence="3 4" key="1">
    <citation type="submission" date="2019-03" db="EMBL/GenBank/DDBJ databases">
        <title>Genomic Encyclopedia of Type Strains, Phase III (KMG-III): the genomes of soil and plant-associated and newly described type strains.</title>
        <authorList>
            <person name="Whitman W."/>
        </authorList>
    </citation>
    <scope>NUCLEOTIDE SEQUENCE [LARGE SCALE GENOMIC DNA]</scope>
    <source>
        <strain evidence="3 4">VKM Ac-2570</strain>
    </source>
</reference>
<protein>
    <submittedName>
        <fullName evidence="3">Catechol 2,3-dioxygenase-like lactoylglutathione lyase family enzyme</fullName>
    </submittedName>
</protein>
<dbReference type="OrthoDB" id="9792626at2"/>
<evidence type="ECO:0000313" key="3">
    <source>
        <dbReference type="EMBL" id="TDW24201.1"/>
    </source>
</evidence>
<dbReference type="InterPro" id="IPR037523">
    <property type="entry name" value="VOC_core"/>
</dbReference>
<feature type="domain" description="VOC" evidence="2">
    <location>
        <begin position="18"/>
        <end position="136"/>
    </location>
</feature>
<dbReference type="Pfam" id="PF00903">
    <property type="entry name" value="Glyoxalase"/>
    <property type="match status" value="1"/>
</dbReference>
<dbReference type="AlphaFoldDB" id="A0A4R8A3I6"/>
<dbReference type="CDD" id="cd06587">
    <property type="entry name" value="VOC"/>
    <property type="match status" value="1"/>
</dbReference>
<accession>A0A4R8A3I6</accession>
<dbReference type="InterPro" id="IPR001356">
    <property type="entry name" value="HD"/>
</dbReference>
<dbReference type="InterPro" id="IPR004360">
    <property type="entry name" value="Glyas_Fos-R_dOase_dom"/>
</dbReference>
<sequence>MSMITQRSTKPPLLRPTVMANGTIPSRDLTASRNFYEDVFGAEVAVHSPGRLVLRLGGKHTYLVEEQTEEYAEMVLLNHNGWYLDPGESVDDAHAKIVTVKDRYGVQVVTKPMWQHGSYAFFLQDRDGNWWEFYHERTSERQDLSGGPQLTADQVREWFQARRARDEASEADR</sequence>
<dbReference type="GO" id="GO:0016829">
    <property type="term" value="F:lyase activity"/>
    <property type="evidence" value="ECO:0007669"/>
    <property type="project" value="UniProtKB-KW"/>
</dbReference>
<dbReference type="InterPro" id="IPR029068">
    <property type="entry name" value="Glyas_Bleomycin-R_OHBP_Dase"/>
</dbReference>
<dbReference type="EMBL" id="SODF01000001">
    <property type="protein sequence ID" value="TDW24201.1"/>
    <property type="molecule type" value="Genomic_DNA"/>
</dbReference>
<comment type="caution">
    <text evidence="3">The sequence shown here is derived from an EMBL/GenBank/DDBJ whole genome shotgun (WGS) entry which is preliminary data.</text>
</comment>
<feature type="domain" description="Homeobox" evidence="1">
    <location>
        <begin position="140"/>
        <end position="169"/>
    </location>
</feature>
<proteinExistence type="predicted"/>